<dbReference type="STRING" id="5454.A0A162YS46"/>
<sequence>MIRTITGRDLCELFDAEARRHLEHDIDVPSLPTAQGSVIMFMNSAYFGRDRAGAVYRHLGYDMLDRLAIPARLSQISDPEEKRAYCRAVWGVYCYESILAALQNKTPALRKPTVPRLFHEQVEPSGPVENVDLFGQAFTSASPRPQFAPGVLSAACDLNILQNEIIQYNEDLLRSGNENDLTIRKGLYNKVLAWRKSLPNHLLNELNYTPGTSLLRVHYEEVAIFALRFLHYKTNFIDHTTVDELRVTHCQRIVETVEHHFNTHLPGHYSAMFLNALYHACITLIPSLDDPLSQQIFTRAAIGLRREPLDLPGLVFPIRGIEAVARGMKKRIPPAAKASFIAIKEPIDTGDILIEYGFPSKLEYVQNGPEDASKSDGDTRGRLNALIHRWNALTL</sequence>
<name>A0A162YS46_DIDRA</name>
<protein>
    <submittedName>
        <fullName evidence="1">Sequence-specific DNA binding RNA polymerase II transcription factor</fullName>
    </submittedName>
</protein>
<dbReference type="PANTHER" id="PTHR47256">
    <property type="entry name" value="ZN(II)2CYS6 TRANSCRIPTION FACTOR (EUROFUNG)-RELATED"/>
    <property type="match status" value="1"/>
</dbReference>
<dbReference type="AlphaFoldDB" id="A0A162YS46"/>
<keyword evidence="2" id="KW-1185">Reference proteome</keyword>
<dbReference type="InterPro" id="IPR053187">
    <property type="entry name" value="Notoamide_regulator"/>
</dbReference>
<proteinExistence type="predicted"/>
<dbReference type="EMBL" id="JYNV01000284">
    <property type="protein sequence ID" value="KZM20195.1"/>
    <property type="molecule type" value="Genomic_DNA"/>
</dbReference>
<accession>A0A162YS46</accession>
<dbReference type="PANTHER" id="PTHR47256:SF10">
    <property type="entry name" value="ZN(II)2CYS6 TRANSCRIPTION FACTOR (EUROFUNG)"/>
    <property type="match status" value="1"/>
</dbReference>
<gene>
    <name evidence="1" type="ORF">ST47_g8680</name>
</gene>
<reference evidence="1 2" key="1">
    <citation type="journal article" date="2016" name="Sci. Rep.">
        <title>Draft genome sequencing and secretome analysis of fungal phytopathogen Ascochyta rabiei provides insight into the necrotrophic effector repertoire.</title>
        <authorList>
            <person name="Verma S."/>
            <person name="Gazara R.K."/>
            <person name="Nizam S."/>
            <person name="Parween S."/>
            <person name="Chattopadhyay D."/>
            <person name="Verma P.K."/>
        </authorList>
    </citation>
    <scope>NUCLEOTIDE SEQUENCE [LARGE SCALE GENOMIC DNA]</scope>
    <source>
        <strain evidence="1 2">ArDII</strain>
    </source>
</reference>
<comment type="caution">
    <text evidence="1">The sequence shown here is derived from an EMBL/GenBank/DDBJ whole genome shotgun (WGS) entry which is preliminary data.</text>
</comment>
<dbReference type="CDD" id="cd12148">
    <property type="entry name" value="fungal_TF_MHR"/>
    <property type="match status" value="1"/>
</dbReference>
<evidence type="ECO:0000313" key="1">
    <source>
        <dbReference type="EMBL" id="KZM20195.1"/>
    </source>
</evidence>
<dbReference type="OrthoDB" id="426882at2759"/>
<organism evidence="1 2">
    <name type="scientific">Didymella rabiei</name>
    <name type="common">Chickpea ascochyta blight fungus</name>
    <name type="synonym">Mycosphaerella rabiei</name>
    <dbReference type="NCBI Taxonomy" id="5454"/>
    <lineage>
        <taxon>Eukaryota</taxon>
        <taxon>Fungi</taxon>
        <taxon>Dikarya</taxon>
        <taxon>Ascomycota</taxon>
        <taxon>Pezizomycotina</taxon>
        <taxon>Dothideomycetes</taxon>
        <taxon>Pleosporomycetidae</taxon>
        <taxon>Pleosporales</taxon>
        <taxon>Pleosporineae</taxon>
        <taxon>Didymellaceae</taxon>
        <taxon>Ascochyta</taxon>
    </lineage>
</organism>
<dbReference type="Proteomes" id="UP000076837">
    <property type="component" value="Unassembled WGS sequence"/>
</dbReference>
<evidence type="ECO:0000313" key="2">
    <source>
        <dbReference type="Proteomes" id="UP000076837"/>
    </source>
</evidence>